<keyword evidence="2" id="KW-1185">Reference proteome</keyword>
<dbReference type="EMBL" id="CAJVPY010032776">
    <property type="protein sequence ID" value="CAG8798151.1"/>
    <property type="molecule type" value="Genomic_DNA"/>
</dbReference>
<proteinExistence type="predicted"/>
<comment type="caution">
    <text evidence="1">The sequence shown here is derived from an EMBL/GenBank/DDBJ whole genome shotgun (WGS) entry which is preliminary data.</text>
</comment>
<name>A0A9N9JUL6_9GLOM</name>
<gene>
    <name evidence="1" type="ORF">DERYTH_LOCUS22817</name>
</gene>
<dbReference type="Proteomes" id="UP000789405">
    <property type="component" value="Unassembled WGS sequence"/>
</dbReference>
<evidence type="ECO:0000313" key="2">
    <source>
        <dbReference type="Proteomes" id="UP000789405"/>
    </source>
</evidence>
<reference evidence="1" key="1">
    <citation type="submission" date="2021-06" db="EMBL/GenBank/DDBJ databases">
        <authorList>
            <person name="Kallberg Y."/>
            <person name="Tangrot J."/>
            <person name="Rosling A."/>
        </authorList>
    </citation>
    <scope>NUCLEOTIDE SEQUENCE</scope>
    <source>
        <strain evidence="1">MA453B</strain>
    </source>
</reference>
<evidence type="ECO:0000313" key="1">
    <source>
        <dbReference type="EMBL" id="CAG8798151.1"/>
    </source>
</evidence>
<dbReference type="AlphaFoldDB" id="A0A9N9JUL6"/>
<accession>A0A9N9JUL6</accession>
<sequence>TREKDLLIQRGCELAKYWAQLQVHSLWPWVCIIGSVYLEKPIVEPLTDFILIADCSEDNKKRLDKSKAEKIQRLTEELRDLIWKAKTNKRKIIIVKFTKSDINLLHNKKIIYTDDESFKGWQMVISDENEKSQEGLLKLHK</sequence>
<organism evidence="1 2">
    <name type="scientific">Dentiscutata erythropus</name>
    <dbReference type="NCBI Taxonomy" id="1348616"/>
    <lineage>
        <taxon>Eukaryota</taxon>
        <taxon>Fungi</taxon>
        <taxon>Fungi incertae sedis</taxon>
        <taxon>Mucoromycota</taxon>
        <taxon>Glomeromycotina</taxon>
        <taxon>Glomeromycetes</taxon>
        <taxon>Diversisporales</taxon>
        <taxon>Gigasporaceae</taxon>
        <taxon>Dentiscutata</taxon>
    </lineage>
</organism>
<dbReference type="OrthoDB" id="2429696at2759"/>
<feature type="non-terminal residue" evidence="1">
    <location>
        <position position="141"/>
    </location>
</feature>
<protein>
    <submittedName>
        <fullName evidence="1">5167_t:CDS:1</fullName>
    </submittedName>
</protein>